<dbReference type="Pfam" id="PF04586">
    <property type="entry name" value="Peptidase_S78"/>
    <property type="match status" value="1"/>
</dbReference>
<comment type="caution">
    <text evidence="5">The sequence shown here is derived from an EMBL/GenBank/DDBJ whole genome shotgun (WGS) entry which is preliminary data.</text>
</comment>
<dbReference type="GO" id="GO:0006508">
    <property type="term" value="P:proteolysis"/>
    <property type="evidence" value="ECO:0007669"/>
    <property type="project" value="UniProtKB-KW"/>
</dbReference>
<evidence type="ECO:0000256" key="2">
    <source>
        <dbReference type="ARBA" id="ARBA00022670"/>
    </source>
</evidence>
<accession>A0A4Q0MAI0</accession>
<keyword evidence="1" id="KW-1188">Viral release from host cell</keyword>
<evidence type="ECO:0000313" key="5">
    <source>
        <dbReference type="EMBL" id="RXF70268.1"/>
    </source>
</evidence>
<evidence type="ECO:0000259" key="4">
    <source>
        <dbReference type="Pfam" id="PF04586"/>
    </source>
</evidence>
<dbReference type="AlphaFoldDB" id="A0A4Q0MAI0"/>
<evidence type="ECO:0000256" key="1">
    <source>
        <dbReference type="ARBA" id="ARBA00022612"/>
    </source>
</evidence>
<dbReference type="GO" id="GO:0008233">
    <property type="term" value="F:peptidase activity"/>
    <property type="evidence" value="ECO:0007669"/>
    <property type="project" value="UniProtKB-KW"/>
</dbReference>
<evidence type="ECO:0000256" key="3">
    <source>
        <dbReference type="ARBA" id="ARBA00022801"/>
    </source>
</evidence>
<protein>
    <submittedName>
        <fullName evidence="5">HK97 family phage prohead protease</fullName>
    </submittedName>
</protein>
<evidence type="ECO:0000313" key="6">
    <source>
        <dbReference type="Proteomes" id="UP000289708"/>
    </source>
</evidence>
<sequence length="233" mass="25318">MSDQQLDFSGLHVGPVLALDVSATKPRDGRISGYGVTFTPSPNRANLIIDPHALDATIREHRERGTMPAMLLGHQSDRVVGRWSEMSVDSYGLRLAGQINLKSRWGSEVFEQIEARDITGLSIGFQTRDVRHNRDAVKSATVLEIDLHEVSLVPVGADPRAQLLSASSVATQRDFNRMLRGVGFSKTMATQLAAGGWPAVDARRSPLSDQAARAKALAARVRAATAAMKEHSR</sequence>
<gene>
    <name evidence="5" type="ORF">EK403_17065</name>
</gene>
<dbReference type="NCBIfam" id="TIGR01543">
    <property type="entry name" value="proheadase_HK97"/>
    <property type="match status" value="1"/>
</dbReference>
<dbReference type="Proteomes" id="UP000289708">
    <property type="component" value="Unassembled WGS sequence"/>
</dbReference>
<feature type="domain" description="Prohead serine protease" evidence="4">
    <location>
        <begin position="21"/>
        <end position="168"/>
    </location>
</feature>
<dbReference type="OrthoDB" id="9804926at2"/>
<dbReference type="InterPro" id="IPR006433">
    <property type="entry name" value="Prohead_protease"/>
</dbReference>
<proteinExistence type="predicted"/>
<keyword evidence="2 5" id="KW-0645">Protease</keyword>
<keyword evidence="3" id="KW-0378">Hydrolase</keyword>
<dbReference type="RefSeq" id="WP_128778679.1">
    <property type="nucleotide sequence ID" value="NZ_RYFI01000018.1"/>
</dbReference>
<reference evidence="5 6" key="1">
    <citation type="submission" date="2018-12" db="EMBL/GenBank/DDBJ databases">
        <title>bacterium Hansschlegelia zhihuaiae S113.</title>
        <authorList>
            <person name="He J."/>
        </authorList>
    </citation>
    <scope>NUCLEOTIDE SEQUENCE [LARGE SCALE GENOMIC DNA]</scope>
    <source>
        <strain evidence="5 6">S 113</strain>
    </source>
</reference>
<organism evidence="5 6">
    <name type="scientific">Hansschlegelia zhihuaiae</name>
    <dbReference type="NCBI Taxonomy" id="405005"/>
    <lineage>
        <taxon>Bacteria</taxon>
        <taxon>Pseudomonadati</taxon>
        <taxon>Pseudomonadota</taxon>
        <taxon>Alphaproteobacteria</taxon>
        <taxon>Hyphomicrobiales</taxon>
        <taxon>Methylopilaceae</taxon>
        <taxon>Hansschlegelia</taxon>
    </lineage>
</organism>
<name>A0A4Q0MAI0_9HYPH</name>
<dbReference type="EMBL" id="RYFI01000018">
    <property type="protein sequence ID" value="RXF70268.1"/>
    <property type="molecule type" value="Genomic_DNA"/>
</dbReference>
<keyword evidence="6" id="KW-1185">Reference proteome</keyword>
<dbReference type="InterPro" id="IPR054613">
    <property type="entry name" value="Peptidase_S78_dom"/>
</dbReference>